<feature type="compositionally biased region" description="Low complexity" evidence="1">
    <location>
        <begin position="121"/>
        <end position="138"/>
    </location>
</feature>
<keyword evidence="2" id="KW-0132">Cell division</keyword>
<feature type="compositionally biased region" description="Basic and acidic residues" evidence="1">
    <location>
        <begin position="146"/>
        <end position="160"/>
    </location>
</feature>
<dbReference type="NCBIfam" id="TIGR03544">
    <property type="entry name" value="DivI1A_domain"/>
    <property type="match status" value="1"/>
</dbReference>
<accession>A0A1V0TX46</accession>
<organism evidence="2 3">
    <name type="scientific">Streptomyces gilvosporeus</name>
    <dbReference type="NCBI Taxonomy" id="553510"/>
    <lineage>
        <taxon>Bacteria</taxon>
        <taxon>Bacillati</taxon>
        <taxon>Actinomycetota</taxon>
        <taxon>Actinomycetes</taxon>
        <taxon>Kitasatosporales</taxon>
        <taxon>Streptomycetaceae</taxon>
        <taxon>Streptomyces</taxon>
    </lineage>
</organism>
<dbReference type="AlphaFoldDB" id="A0A1V0TX46"/>
<feature type="region of interest" description="Disordered" evidence="1">
    <location>
        <begin position="110"/>
        <end position="160"/>
    </location>
</feature>
<keyword evidence="2" id="KW-0131">Cell cycle</keyword>
<reference evidence="2 3" key="1">
    <citation type="submission" date="2017-04" db="EMBL/GenBank/DDBJ databases">
        <title>Complete Genome Sequence of Streptomyces gilvosporeus F607, a Capable Producer of Natamycin.</title>
        <authorList>
            <person name="Zong G."/>
            <person name="Zhong C."/>
            <person name="Fu J."/>
            <person name="Qin R."/>
            <person name="Cao G."/>
        </authorList>
    </citation>
    <scope>NUCLEOTIDE SEQUENCE [LARGE SCALE GENOMIC DNA]</scope>
    <source>
        <strain evidence="2 3">F607</strain>
    </source>
</reference>
<dbReference type="KEGG" id="sgv:B1H19_26590"/>
<name>A0A1V0TX46_9ACTN</name>
<dbReference type="EMBL" id="CP020569">
    <property type="protein sequence ID" value="ARF57262.1"/>
    <property type="molecule type" value="Genomic_DNA"/>
</dbReference>
<gene>
    <name evidence="2" type="ORF">B1H19_26590</name>
</gene>
<dbReference type="Proteomes" id="UP000192726">
    <property type="component" value="Chromosome"/>
</dbReference>
<evidence type="ECO:0000313" key="2">
    <source>
        <dbReference type="EMBL" id="ARF57262.1"/>
    </source>
</evidence>
<evidence type="ECO:0000313" key="3">
    <source>
        <dbReference type="Proteomes" id="UP000192726"/>
    </source>
</evidence>
<dbReference type="Gene3D" id="6.10.250.660">
    <property type="match status" value="1"/>
</dbReference>
<sequence length="160" mass="16019">MFWFLLIAMVVVVAAVTLVVVGGGDGVGGGGLRDAEPQRLHDPLPADRPLARADVDAVRFAVTVRGYRMDDVDDALDRLGAELAERDARIAELEAALAGAHAAAMGGKELIRETGPGGGADARPAAPSAGVDGAETGPAGAGGEHGVGDDKGDETDGGRA</sequence>
<dbReference type="InterPro" id="IPR019933">
    <property type="entry name" value="DivIVA_domain"/>
</dbReference>
<proteinExistence type="predicted"/>
<keyword evidence="3" id="KW-1185">Reference proteome</keyword>
<dbReference type="RefSeq" id="WP_083107268.1">
    <property type="nucleotide sequence ID" value="NZ_CP020569.1"/>
</dbReference>
<evidence type="ECO:0000256" key="1">
    <source>
        <dbReference type="SAM" id="MobiDB-lite"/>
    </source>
</evidence>
<protein>
    <submittedName>
        <fullName evidence="2">Cell division protein DivIVA</fullName>
    </submittedName>
</protein>
<dbReference type="STRING" id="553510.B1H19_26590"/>
<dbReference type="GO" id="GO:0051301">
    <property type="term" value="P:cell division"/>
    <property type="evidence" value="ECO:0007669"/>
    <property type="project" value="UniProtKB-KW"/>
</dbReference>